<gene>
    <name evidence="2" type="ORF">CXK91_12875</name>
</gene>
<name>A0A2S4AL56_STUST</name>
<accession>A0A2S4AL56</accession>
<feature type="transmembrane region" description="Helical" evidence="1">
    <location>
        <begin position="12"/>
        <end position="33"/>
    </location>
</feature>
<keyword evidence="1" id="KW-0812">Transmembrane</keyword>
<protein>
    <submittedName>
        <fullName evidence="2">Uncharacterized protein</fullName>
    </submittedName>
</protein>
<evidence type="ECO:0000313" key="3">
    <source>
        <dbReference type="Proteomes" id="UP000237068"/>
    </source>
</evidence>
<keyword evidence="1" id="KW-0472">Membrane</keyword>
<reference evidence="2 3" key="1">
    <citation type="submission" date="2018-01" db="EMBL/GenBank/DDBJ databases">
        <title>Denitrification phenotypes of diverse strains of Pseudomonas stutzeri.</title>
        <authorList>
            <person name="Milligan D.A."/>
            <person name="Bergaust L."/>
            <person name="Bakken L.R."/>
            <person name="Frostegard A."/>
        </authorList>
    </citation>
    <scope>NUCLEOTIDE SEQUENCE [LARGE SCALE GENOMIC DNA]</scope>
    <source>
        <strain evidence="2 3">24a13</strain>
    </source>
</reference>
<evidence type="ECO:0000313" key="2">
    <source>
        <dbReference type="EMBL" id="POH82228.1"/>
    </source>
</evidence>
<dbReference type="Proteomes" id="UP000237068">
    <property type="component" value="Unassembled WGS sequence"/>
</dbReference>
<keyword evidence="1" id="KW-1133">Transmembrane helix</keyword>
<dbReference type="EMBL" id="PPXG01000005">
    <property type="protein sequence ID" value="POH82228.1"/>
    <property type="molecule type" value="Genomic_DNA"/>
</dbReference>
<proteinExistence type="predicted"/>
<dbReference type="RefSeq" id="WP_103456534.1">
    <property type="nucleotide sequence ID" value="NZ_JAMOHQ010000002.1"/>
</dbReference>
<dbReference type="AlphaFoldDB" id="A0A2S4AL56"/>
<sequence>MTRSCTLPRRIAVTLLTLSALCAALLLVVNYWATPTVVIRNQSGVTVQVEAQWSVNRKKLPAIAPGAMRTFKVAGESSIAFVVTYPDGRQLTSLPMYFTTFTTVTAVVTDGLVDVRAKF</sequence>
<evidence type="ECO:0000256" key="1">
    <source>
        <dbReference type="SAM" id="Phobius"/>
    </source>
</evidence>
<comment type="caution">
    <text evidence="2">The sequence shown here is derived from an EMBL/GenBank/DDBJ whole genome shotgun (WGS) entry which is preliminary data.</text>
</comment>
<dbReference type="OrthoDB" id="6899160at2"/>
<organism evidence="2 3">
    <name type="scientific">Stutzerimonas stutzeri</name>
    <name type="common">Pseudomonas stutzeri</name>
    <dbReference type="NCBI Taxonomy" id="316"/>
    <lineage>
        <taxon>Bacteria</taxon>
        <taxon>Pseudomonadati</taxon>
        <taxon>Pseudomonadota</taxon>
        <taxon>Gammaproteobacteria</taxon>
        <taxon>Pseudomonadales</taxon>
        <taxon>Pseudomonadaceae</taxon>
        <taxon>Stutzerimonas</taxon>
    </lineage>
</organism>